<evidence type="ECO:0000256" key="1">
    <source>
        <dbReference type="SAM" id="SignalP"/>
    </source>
</evidence>
<proteinExistence type="predicted"/>
<evidence type="ECO:0000313" key="2">
    <source>
        <dbReference type="EMBL" id="MFD0964555.1"/>
    </source>
</evidence>
<organism evidence="2 3">
    <name type="scientific">Pseudofulvibacter geojedonensis</name>
    <dbReference type="NCBI Taxonomy" id="1123758"/>
    <lineage>
        <taxon>Bacteria</taxon>
        <taxon>Pseudomonadati</taxon>
        <taxon>Bacteroidota</taxon>
        <taxon>Flavobacteriia</taxon>
        <taxon>Flavobacteriales</taxon>
        <taxon>Flavobacteriaceae</taxon>
        <taxon>Pseudofulvibacter</taxon>
    </lineage>
</organism>
<feature type="signal peptide" evidence="1">
    <location>
        <begin position="1"/>
        <end position="19"/>
    </location>
</feature>
<accession>A0ABW3I3X1</accession>
<comment type="caution">
    <text evidence="2">The sequence shown here is derived from an EMBL/GenBank/DDBJ whole genome shotgun (WGS) entry which is preliminary data.</text>
</comment>
<gene>
    <name evidence="2" type="ORF">ACFQ1O_11125</name>
</gene>
<keyword evidence="1" id="KW-0732">Signal</keyword>
<dbReference type="RefSeq" id="WP_377716098.1">
    <property type="nucleotide sequence ID" value="NZ_JBHTJM010000009.1"/>
</dbReference>
<dbReference type="NCBIfam" id="TIGR03519">
    <property type="entry name" value="T9SS_PorP_fam"/>
    <property type="match status" value="1"/>
</dbReference>
<dbReference type="InterPro" id="IPR019861">
    <property type="entry name" value="PorP/SprF_Bacteroidetes"/>
</dbReference>
<dbReference type="EMBL" id="JBHTJM010000009">
    <property type="protein sequence ID" value="MFD0964555.1"/>
    <property type="molecule type" value="Genomic_DNA"/>
</dbReference>
<reference evidence="3" key="1">
    <citation type="journal article" date="2019" name="Int. J. Syst. Evol. Microbiol.">
        <title>The Global Catalogue of Microorganisms (GCM) 10K type strain sequencing project: providing services to taxonomists for standard genome sequencing and annotation.</title>
        <authorList>
            <consortium name="The Broad Institute Genomics Platform"/>
            <consortium name="The Broad Institute Genome Sequencing Center for Infectious Disease"/>
            <person name="Wu L."/>
            <person name="Ma J."/>
        </authorList>
    </citation>
    <scope>NUCLEOTIDE SEQUENCE [LARGE SCALE GENOMIC DNA]</scope>
    <source>
        <strain evidence="3">CCUG 62114</strain>
    </source>
</reference>
<evidence type="ECO:0000313" key="3">
    <source>
        <dbReference type="Proteomes" id="UP001596997"/>
    </source>
</evidence>
<keyword evidence="3" id="KW-1185">Reference proteome</keyword>
<sequence>MKKLIILVVLVFSMLELHAQQDPQYTQYMYNQAIINPAYAGSKESLSLVALYRNQWTGLEGAPKTITFSGHSPVGKNVGLGLSIISDQHGPVKEHNIYADFSYTLQLGGENKLAFGAKAGATIHDRNLFSDVTTLQPDDPLFDNDVSSVTPNVGLGAFVYGEKYYVGLSMPNILNSVHLDADGVKYGTEQQHYFLTGGYVFQISPNTKFKPSTMIKTSFDAPLSFDVNTNFLFYDRFELGASYRHEDAVSGLIGFAFTPNIRMGYAYDHILSDIRAAATSSHEVFLQFDLNFPKKVSRSPRFF</sequence>
<protein>
    <submittedName>
        <fullName evidence="2">Type IX secretion system membrane protein PorP/SprF</fullName>
    </submittedName>
</protein>
<dbReference type="Pfam" id="PF11751">
    <property type="entry name" value="PorP_SprF"/>
    <property type="match status" value="1"/>
</dbReference>
<feature type="chain" id="PRO_5046833051" evidence="1">
    <location>
        <begin position="20"/>
        <end position="303"/>
    </location>
</feature>
<name>A0ABW3I3X1_9FLAO</name>
<dbReference type="Proteomes" id="UP001596997">
    <property type="component" value="Unassembled WGS sequence"/>
</dbReference>